<keyword evidence="3" id="KW-1185">Reference proteome</keyword>
<keyword evidence="2" id="KW-0808">Transferase</keyword>
<dbReference type="EC" id="2.-.-.-" evidence="2"/>
<evidence type="ECO:0000313" key="3">
    <source>
        <dbReference type="Proteomes" id="UP001268651"/>
    </source>
</evidence>
<dbReference type="EMBL" id="JAWHTF010000009">
    <property type="protein sequence ID" value="MDU8887187.1"/>
    <property type="molecule type" value="Genomic_DNA"/>
</dbReference>
<dbReference type="PROSITE" id="PS51186">
    <property type="entry name" value="GNAT"/>
    <property type="match status" value="1"/>
</dbReference>
<dbReference type="InterPro" id="IPR000182">
    <property type="entry name" value="GNAT_dom"/>
</dbReference>
<dbReference type="Pfam" id="PF13302">
    <property type="entry name" value="Acetyltransf_3"/>
    <property type="match status" value="1"/>
</dbReference>
<organism evidence="2 3">
    <name type="scientific">Gilvirhabdus luticola</name>
    <dbReference type="NCBI Taxonomy" id="3079858"/>
    <lineage>
        <taxon>Bacteria</taxon>
        <taxon>Pseudomonadati</taxon>
        <taxon>Bacteroidota</taxon>
        <taxon>Flavobacteriia</taxon>
        <taxon>Flavobacteriales</taxon>
        <taxon>Flavobacteriaceae</taxon>
        <taxon>Gilvirhabdus</taxon>
    </lineage>
</organism>
<sequence>MNKDFDHFSIVDLDFQKAELFFQLIDNNKHRLEDYFAGILSKNKSLADTKKFFQKTEQRINDKTYFPYIILNKEKDKYIGLIDIKNIDWRVPKAEIGYFIDSEYQGKRIISKALGFVVNYIVEKHHFKKLLCRANGENVGSIQVALKNGFELEGTIRNDYVTTKGRVVDLNYYGRIF</sequence>
<dbReference type="SUPFAM" id="SSF55729">
    <property type="entry name" value="Acyl-CoA N-acyltransferases (Nat)"/>
    <property type="match status" value="1"/>
</dbReference>
<proteinExistence type="predicted"/>
<dbReference type="RefSeq" id="WP_316663283.1">
    <property type="nucleotide sequence ID" value="NZ_JAWHTF010000009.1"/>
</dbReference>
<accession>A0ABU3UA08</accession>
<name>A0ABU3UA08_9FLAO</name>
<gene>
    <name evidence="2" type="ORF">RXV94_13530</name>
</gene>
<reference evidence="2 3" key="1">
    <citation type="submission" date="2023-10" db="EMBL/GenBank/DDBJ databases">
        <title>Marimonas sp. nov. isolated from tidal mud flat.</title>
        <authorList>
            <person name="Jaincy N.J."/>
            <person name="Srinivasan S."/>
            <person name="Lee S.-S."/>
        </authorList>
    </citation>
    <scope>NUCLEOTIDE SEQUENCE [LARGE SCALE GENOMIC DNA]</scope>
    <source>
        <strain evidence="2 3">MJ-SS3</strain>
    </source>
</reference>
<evidence type="ECO:0000259" key="1">
    <source>
        <dbReference type="PROSITE" id="PS51186"/>
    </source>
</evidence>
<dbReference type="Gene3D" id="3.40.630.30">
    <property type="match status" value="1"/>
</dbReference>
<protein>
    <submittedName>
        <fullName evidence="2">GNAT family protein</fullName>
        <ecNumber evidence="2">2.-.-.-</ecNumber>
    </submittedName>
</protein>
<feature type="domain" description="N-acetyltransferase" evidence="1">
    <location>
        <begin position="19"/>
        <end position="177"/>
    </location>
</feature>
<dbReference type="Proteomes" id="UP001268651">
    <property type="component" value="Unassembled WGS sequence"/>
</dbReference>
<comment type="caution">
    <text evidence="2">The sequence shown here is derived from an EMBL/GenBank/DDBJ whole genome shotgun (WGS) entry which is preliminary data.</text>
</comment>
<evidence type="ECO:0000313" key="2">
    <source>
        <dbReference type="EMBL" id="MDU8887187.1"/>
    </source>
</evidence>
<dbReference type="GO" id="GO:0016740">
    <property type="term" value="F:transferase activity"/>
    <property type="evidence" value="ECO:0007669"/>
    <property type="project" value="UniProtKB-KW"/>
</dbReference>
<dbReference type="PANTHER" id="PTHR43441:SF11">
    <property type="entry name" value="RIBOSOMAL-PROTEIN-SERINE ACETYLTRANSFERASE"/>
    <property type="match status" value="1"/>
</dbReference>
<dbReference type="PANTHER" id="PTHR43441">
    <property type="entry name" value="RIBOSOMAL-PROTEIN-SERINE ACETYLTRANSFERASE"/>
    <property type="match status" value="1"/>
</dbReference>
<dbReference type="InterPro" id="IPR016181">
    <property type="entry name" value="Acyl_CoA_acyltransferase"/>
</dbReference>
<dbReference type="InterPro" id="IPR051908">
    <property type="entry name" value="Ribosomal_N-acetyltransferase"/>
</dbReference>